<name>A0A0F8YAL2_9ZZZZ</name>
<comment type="caution">
    <text evidence="1">The sequence shown here is derived from an EMBL/GenBank/DDBJ whole genome shotgun (WGS) entry which is preliminary data.</text>
</comment>
<reference evidence="1" key="1">
    <citation type="journal article" date="2015" name="Nature">
        <title>Complex archaea that bridge the gap between prokaryotes and eukaryotes.</title>
        <authorList>
            <person name="Spang A."/>
            <person name="Saw J.H."/>
            <person name="Jorgensen S.L."/>
            <person name="Zaremba-Niedzwiedzka K."/>
            <person name="Martijn J."/>
            <person name="Lind A.E."/>
            <person name="van Eijk R."/>
            <person name="Schleper C."/>
            <person name="Guy L."/>
            <person name="Ettema T.J."/>
        </authorList>
    </citation>
    <scope>NUCLEOTIDE SEQUENCE</scope>
</reference>
<gene>
    <name evidence="1" type="ORF">LCGC14_2843790</name>
</gene>
<evidence type="ECO:0008006" key="2">
    <source>
        <dbReference type="Google" id="ProtNLM"/>
    </source>
</evidence>
<evidence type="ECO:0000313" key="1">
    <source>
        <dbReference type="EMBL" id="KKK78418.1"/>
    </source>
</evidence>
<dbReference type="EMBL" id="LAZR01054502">
    <property type="protein sequence ID" value="KKK78418.1"/>
    <property type="molecule type" value="Genomic_DNA"/>
</dbReference>
<accession>A0A0F8YAL2</accession>
<organism evidence="1">
    <name type="scientific">marine sediment metagenome</name>
    <dbReference type="NCBI Taxonomy" id="412755"/>
    <lineage>
        <taxon>unclassified sequences</taxon>
        <taxon>metagenomes</taxon>
        <taxon>ecological metagenomes</taxon>
    </lineage>
</organism>
<proteinExistence type="predicted"/>
<dbReference type="AlphaFoldDB" id="A0A0F8YAL2"/>
<protein>
    <recommendedName>
        <fullName evidence="2">Dihydrodipicolinate reductase N-terminal domain-containing protein</fullName>
    </recommendedName>
</protein>
<sequence length="54" mass="5628">MSDLTATVIGASGRMGREHVAAYEACGFEITSKLRPPLDIISIASPDSDHAGLV</sequence>
<feature type="non-terminal residue" evidence="1">
    <location>
        <position position="54"/>
    </location>
</feature>